<dbReference type="Gene3D" id="3.20.20.70">
    <property type="entry name" value="Aldolase class I"/>
    <property type="match status" value="1"/>
</dbReference>
<dbReference type="AlphaFoldDB" id="D7B5B1"/>
<dbReference type="GO" id="GO:0009423">
    <property type="term" value="P:chorismate biosynthetic process"/>
    <property type="evidence" value="ECO:0007669"/>
    <property type="project" value="UniProtKB-UniPathway"/>
</dbReference>
<evidence type="ECO:0000256" key="4">
    <source>
        <dbReference type="RuleBase" id="RU363071"/>
    </source>
</evidence>
<evidence type="ECO:0000256" key="5">
    <source>
        <dbReference type="SAM" id="MobiDB-lite"/>
    </source>
</evidence>
<evidence type="ECO:0000256" key="2">
    <source>
        <dbReference type="ARBA" id="ARBA00022679"/>
    </source>
</evidence>
<dbReference type="InterPro" id="IPR002480">
    <property type="entry name" value="DAHP_synth_2"/>
</dbReference>
<dbReference type="STRING" id="446468.Ndas_1750"/>
<sequence>MSAGVADPAFPAGTDPGLLDRVRRSLALAPALVTGEEVRDLGERYARAARGDAVVLQAGECAERFAEATPSRTAQRLAQLRDLAALLGRRGGAEVVTVGRIAGQYAKPRSSPWEETADGTVLPSYRGDAVNDDAPDPRARAADPLRMLRALHHSRQVLEAVRAAGEPRVFTSHEALLLDYEEPLVRGRHSCSAHTLWIGDRTRDPAGPHVAFAARLANPVGVKLGPGATPEDAVRLSRALNPEGVPGHLSFIVRLGASRVRRHLPDLVSETLRRGAPVLWLCDPLHANTQRWADGRKLRLVENVLSEIEDFVRVLRSHRVPRRGCTWRSPPTTCWSARSCPTCARGDPGGTARRATPGSTPARPCGR</sequence>
<comment type="similarity">
    <text evidence="1 4">Belongs to the class-II DAHP synthase family.</text>
</comment>
<proteinExistence type="inferred from homology"/>
<dbReference type="Proteomes" id="UP000002219">
    <property type="component" value="Chromosome 1"/>
</dbReference>
<evidence type="ECO:0000313" key="6">
    <source>
        <dbReference type="EMBL" id="ADH67178.1"/>
    </source>
</evidence>
<dbReference type="GO" id="GO:0003849">
    <property type="term" value="F:3-deoxy-7-phosphoheptulonate synthase activity"/>
    <property type="evidence" value="ECO:0007669"/>
    <property type="project" value="UniProtKB-EC"/>
</dbReference>
<feature type="binding site" evidence="3">
    <location>
        <position position="286"/>
    </location>
    <ligand>
        <name>Mn(2+)</name>
        <dbReference type="ChEBI" id="CHEBI:29035"/>
    </ligand>
</feature>
<dbReference type="HOGENOM" id="CLU_026885_1_0_11"/>
<protein>
    <recommendedName>
        <fullName evidence="4">Phospho-2-dehydro-3-deoxyheptonate aldolase</fullName>
        <ecNumber evidence="4">2.5.1.54</ecNumber>
    </recommendedName>
</protein>
<comment type="cofactor">
    <cofactor evidence="3">
        <name>Mn(2+)</name>
        <dbReference type="ChEBI" id="CHEBI:29035"/>
    </cofactor>
    <cofactor evidence="3">
        <name>Co(2+)</name>
        <dbReference type="ChEBI" id="CHEBI:48828"/>
    </cofactor>
    <cofactor evidence="3">
        <name>Cd(2+)</name>
        <dbReference type="ChEBI" id="CHEBI:48775"/>
    </cofactor>
    <text evidence="3">Binds 1 divalent cation per subunit. The enzyme is active with manganese, cobalt or cadmium ions.</text>
</comment>
<feature type="binding site" evidence="3">
    <location>
        <position position="61"/>
    </location>
    <ligand>
        <name>Mn(2+)</name>
        <dbReference type="ChEBI" id="CHEBI:29035"/>
    </ligand>
</feature>
<evidence type="ECO:0000313" key="7">
    <source>
        <dbReference type="Proteomes" id="UP000002219"/>
    </source>
</evidence>
<feature type="binding site" evidence="3">
    <location>
        <position position="100"/>
    </location>
    <ligand>
        <name>phosphoenolpyruvate</name>
        <dbReference type="ChEBI" id="CHEBI:58702"/>
    </ligand>
</feature>
<keyword evidence="3" id="KW-0170">Cobalt</keyword>
<name>D7B5B1_NOCDD</name>
<dbReference type="EC" id="2.5.1.54" evidence="4"/>
<feature type="binding site" evidence="3">
    <location>
        <position position="254"/>
    </location>
    <ligand>
        <name>phosphoenolpyruvate</name>
        <dbReference type="ChEBI" id="CHEBI:58702"/>
    </ligand>
</feature>
<dbReference type="GO" id="GO:0009073">
    <property type="term" value="P:aromatic amino acid family biosynthetic process"/>
    <property type="evidence" value="ECO:0007669"/>
    <property type="project" value="UniProtKB-KW"/>
</dbReference>
<feature type="region of interest" description="Disordered" evidence="5">
    <location>
        <begin position="346"/>
        <end position="367"/>
    </location>
</feature>
<dbReference type="PANTHER" id="PTHR21337">
    <property type="entry name" value="PHOSPHO-2-DEHYDRO-3-DEOXYHEPTONATE ALDOLASE 1, 2"/>
    <property type="match status" value="1"/>
</dbReference>
<dbReference type="SUPFAM" id="SSF51569">
    <property type="entry name" value="Aldolase"/>
    <property type="match status" value="1"/>
</dbReference>
<evidence type="ECO:0000256" key="1">
    <source>
        <dbReference type="ARBA" id="ARBA00008911"/>
    </source>
</evidence>
<keyword evidence="7" id="KW-1185">Reference proteome</keyword>
<dbReference type="PANTHER" id="PTHR21337:SF0">
    <property type="entry name" value="PHOSPHO-2-DEHYDRO-3-DEOXYHEPTONATE ALDOLASE"/>
    <property type="match status" value="1"/>
</dbReference>
<gene>
    <name evidence="6" type="ordered locus">Ndas_1750</name>
</gene>
<dbReference type="eggNOG" id="COG3200">
    <property type="taxonomic scope" value="Bacteria"/>
</dbReference>
<feature type="region of interest" description="Disordered" evidence="5">
    <location>
        <begin position="109"/>
        <end position="136"/>
    </location>
</feature>
<dbReference type="Pfam" id="PF01474">
    <property type="entry name" value="DAHP_synth_2"/>
    <property type="match status" value="2"/>
</dbReference>
<dbReference type="GO" id="GO:0008652">
    <property type="term" value="P:amino acid biosynthetic process"/>
    <property type="evidence" value="ECO:0007669"/>
    <property type="project" value="UniProtKB-KW"/>
</dbReference>
<dbReference type="InterPro" id="IPR013785">
    <property type="entry name" value="Aldolase_TIM"/>
</dbReference>
<keyword evidence="3" id="KW-0464">Manganese</keyword>
<reference evidence="6 7" key="1">
    <citation type="journal article" date="2010" name="Stand. Genomic Sci.">
        <title>Complete genome sequence of Nocardiopsis dassonvillei type strain (IMRU 509).</title>
        <authorList>
            <person name="Sun H."/>
            <person name="Lapidus A."/>
            <person name="Nolan M."/>
            <person name="Lucas S."/>
            <person name="Del Rio T.G."/>
            <person name="Tice H."/>
            <person name="Cheng J.F."/>
            <person name="Tapia R."/>
            <person name="Han C."/>
            <person name="Goodwin L."/>
            <person name="Pitluck S."/>
            <person name="Pagani I."/>
            <person name="Ivanova N."/>
            <person name="Mavromatis K."/>
            <person name="Mikhailova N."/>
            <person name="Pati A."/>
            <person name="Chen A."/>
            <person name="Palaniappan K."/>
            <person name="Land M."/>
            <person name="Hauser L."/>
            <person name="Chang Y.J."/>
            <person name="Jeffries C.D."/>
            <person name="Djao O.D."/>
            <person name="Rohde M."/>
            <person name="Sikorski J."/>
            <person name="Goker M."/>
            <person name="Woyke T."/>
            <person name="Bristow J."/>
            <person name="Eisen J.A."/>
            <person name="Markowitz V."/>
            <person name="Hugenholtz P."/>
            <person name="Kyrpides N.C."/>
            <person name="Klenk H.P."/>
        </authorList>
    </citation>
    <scope>NUCLEOTIDE SEQUENCE [LARGE SCALE GENOMIC DNA]</scope>
    <source>
        <strain evidence="7">ATCC 23218 / DSM 43111 / CIP 107115 / JCM 7437 / KCTC 9190 / NBRC 14626 / NCTC 10488 / NRRL B-5397 / IMRU 509</strain>
    </source>
</reference>
<dbReference type="KEGG" id="nda:Ndas_1750"/>
<keyword evidence="3" id="KW-0104">Cadmium</keyword>
<dbReference type="UniPathway" id="UPA00053">
    <property type="reaction ID" value="UER00084"/>
</dbReference>
<organism evidence="6 7">
    <name type="scientific">Nocardiopsis dassonvillei (strain ATCC 23218 / DSM 43111 / CIP 107115 / JCM 7437 / KCTC 9190 / NBRC 14626 / NCTC 10488 / NRRL B-5397 / IMRU 509)</name>
    <name type="common">Actinomadura dassonvillei</name>
    <dbReference type="NCBI Taxonomy" id="446468"/>
    <lineage>
        <taxon>Bacteria</taxon>
        <taxon>Bacillati</taxon>
        <taxon>Actinomycetota</taxon>
        <taxon>Actinomycetes</taxon>
        <taxon>Streptosporangiales</taxon>
        <taxon>Nocardiopsidaceae</taxon>
        <taxon>Nocardiopsis</taxon>
    </lineage>
</organism>
<dbReference type="EMBL" id="CP002040">
    <property type="protein sequence ID" value="ADH67178.1"/>
    <property type="molecule type" value="Genomic_DNA"/>
</dbReference>
<comment type="pathway">
    <text evidence="4">Metabolic intermediate biosynthesis; chorismate biosynthesis; chorismate from D-erythrose 4-phosphate and phosphoenolpyruvate: step 1/7.</text>
</comment>
<keyword evidence="4" id="KW-0057">Aromatic amino acid biosynthesis</keyword>
<accession>D7B5B1</accession>
<keyword evidence="4" id="KW-0028">Amino-acid biosynthesis</keyword>
<comment type="catalytic activity">
    <reaction evidence="4">
        <text>D-erythrose 4-phosphate + phosphoenolpyruvate + H2O = 7-phospho-2-dehydro-3-deoxy-D-arabino-heptonate + phosphate</text>
        <dbReference type="Rhea" id="RHEA:14717"/>
        <dbReference type="ChEBI" id="CHEBI:15377"/>
        <dbReference type="ChEBI" id="CHEBI:16897"/>
        <dbReference type="ChEBI" id="CHEBI:43474"/>
        <dbReference type="ChEBI" id="CHEBI:58394"/>
        <dbReference type="ChEBI" id="CHEBI:58702"/>
        <dbReference type="EC" id="2.5.1.54"/>
    </reaction>
</comment>
<feature type="binding site" evidence="3">
    <location>
        <position position="223"/>
    </location>
    <ligand>
        <name>phosphoenolpyruvate</name>
        <dbReference type="ChEBI" id="CHEBI:58702"/>
    </ligand>
</feature>
<keyword evidence="2 4" id="KW-0808">Transferase</keyword>
<evidence type="ECO:0000256" key="3">
    <source>
        <dbReference type="PIRSR" id="PIRSR602480-1"/>
    </source>
</evidence>